<keyword evidence="5 11" id="KW-1133">Transmembrane helix</keyword>
<dbReference type="SMART" id="SM00008">
    <property type="entry name" value="HormR"/>
    <property type="match status" value="1"/>
</dbReference>
<feature type="transmembrane region" description="Helical" evidence="11">
    <location>
        <begin position="218"/>
        <end position="240"/>
    </location>
</feature>
<evidence type="ECO:0000256" key="7">
    <source>
        <dbReference type="ARBA" id="ARBA00023136"/>
    </source>
</evidence>
<evidence type="ECO:0000256" key="2">
    <source>
        <dbReference type="ARBA" id="ARBA00005314"/>
    </source>
</evidence>
<dbReference type="SUPFAM" id="SSF111418">
    <property type="entry name" value="Hormone receptor domain"/>
    <property type="match status" value="1"/>
</dbReference>
<feature type="transmembrane region" description="Helical" evidence="11">
    <location>
        <begin position="183"/>
        <end position="206"/>
    </location>
</feature>
<keyword evidence="10" id="KW-0807">Transducer</keyword>
<accession>A0AAE0S9V3</accession>
<keyword evidence="3" id="KW-1003">Cell membrane</keyword>
<comment type="caution">
    <text evidence="14">The sequence shown here is derived from an EMBL/GenBank/DDBJ whole genome shotgun (WGS) entry which is preliminary data.</text>
</comment>
<dbReference type="GO" id="GO:0008528">
    <property type="term" value="F:G protein-coupled peptide receptor activity"/>
    <property type="evidence" value="ECO:0007669"/>
    <property type="project" value="TreeGrafter"/>
</dbReference>
<dbReference type="Gene3D" id="4.10.1240.10">
    <property type="entry name" value="GPCR, family 2, extracellular hormone receptor domain"/>
    <property type="match status" value="1"/>
</dbReference>
<evidence type="ECO:0000256" key="4">
    <source>
        <dbReference type="ARBA" id="ARBA00022692"/>
    </source>
</evidence>
<dbReference type="PRINTS" id="PR00249">
    <property type="entry name" value="GPCRSECRETIN"/>
</dbReference>
<keyword evidence="15" id="KW-1185">Reference proteome</keyword>
<reference evidence="14" key="3">
    <citation type="submission" date="2023-05" db="EMBL/GenBank/DDBJ databases">
        <authorList>
            <person name="Smith C.H."/>
        </authorList>
    </citation>
    <scope>NUCLEOTIDE SEQUENCE</scope>
    <source>
        <strain evidence="14">CHS0354</strain>
        <tissue evidence="14">Mantle</tissue>
    </source>
</reference>
<evidence type="ECO:0000256" key="9">
    <source>
        <dbReference type="ARBA" id="ARBA00023180"/>
    </source>
</evidence>
<dbReference type="PANTHER" id="PTHR45620">
    <property type="entry name" value="PDF RECEPTOR-LIKE PROTEIN-RELATED"/>
    <property type="match status" value="1"/>
</dbReference>
<dbReference type="GO" id="GO:0007166">
    <property type="term" value="P:cell surface receptor signaling pathway"/>
    <property type="evidence" value="ECO:0007669"/>
    <property type="project" value="InterPro"/>
</dbReference>
<dbReference type="PROSITE" id="PS00649">
    <property type="entry name" value="G_PROTEIN_RECEP_F2_1"/>
    <property type="match status" value="1"/>
</dbReference>
<reference evidence="14" key="1">
    <citation type="journal article" date="2021" name="Genome Biol. Evol.">
        <title>A High-Quality Reference Genome for a Parasitic Bivalve with Doubly Uniparental Inheritance (Bivalvia: Unionida).</title>
        <authorList>
            <person name="Smith C.H."/>
        </authorList>
    </citation>
    <scope>NUCLEOTIDE SEQUENCE</scope>
    <source>
        <strain evidence="14">CHS0354</strain>
    </source>
</reference>
<dbReference type="InterPro" id="IPR017983">
    <property type="entry name" value="GPCR_2_secretin-like_CS"/>
</dbReference>
<feature type="domain" description="G-protein coupled receptors family 2 profile 1" evidence="12">
    <location>
        <begin position="94"/>
        <end position="178"/>
    </location>
</feature>
<sequence length="528" mass="60839">MANPDVCRDRYGSFQPDVFKLFSCSMCYAYLFPREGYLTPNGTHLVPRDLDGPYPEGTSVIANVENSDAVHKVCKTLTSDECSRWTRCCHAAIRCCNRQLNEPLRNTTELFCPRTWDGFGCFGDTDASQMVHINCPLYIEHASPWELAYKECTVNGTWYRNQLTDSEWTDYTECVVKENFSTILHISLACSLFSILLLIPACIIFLKVRQLRAQKRVRLHISLFISFLMACVVSILWDFIVYKDRLENEKELTIMNENSGWCKFLYILIRYFGTTIFFWMFCEGFFLHRLIVHAFKVPKKLRWYYLCGWVLPALPVGTYAVIRVSFEEYNTECWVPHAGDYEWIIYVPNLICILANLFFLVNILRILLTQMQSHPNEPSNYRKALKATFVLVPLFGLQQFLVIYRPDDKSALFIYEAIASIVQNTRGAVVALIFCFFNGEVHTHLKCILKRKWRTRSVKSDLSRKGSNMSTQCTTIGRRIAISNDPTSPFLPLSPSGNTVEELFTTPLTNGHMKKLNSNITAYGDADL</sequence>
<dbReference type="Pfam" id="PF02793">
    <property type="entry name" value="HRM"/>
    <property type="match status" value="1"/>
</dbReference>
<keyword evidence="8" id="KW-0675">Receptor</keyword>
<evidence type="ECO:0000256" key="3">
    <source>
        <dbReference type="ARBA" id="ARBA00022475"/>
    </source>
</evidence>
<dbReference type="InterPro" id="IPR000832">
    <property type="entry name" value="GPCR_2_secretin-like"/>
</dbReference>
<dbReference type="GO" id="GO:0007188">
    <property type="term" value="P:adenylate cyclase-modulating G protein-coupled receptor signaling pathway"/>
    <property type="evidence" value="ECO:0007669"/>
    <property type="project" value="TreeGrafter"/>
</dbReference>
<dbReference type="CDD" id="cd15041">
    <property type="entry name" value="7tmB1_hormone_R"/>
    <property type="match status" value="1"/>
</dbReference>
<evidence type="ECO:0000259" key="12">
    <source>
        <dbReference type="PROSITE" id="PS50227"/>
    </source>
</evidence>
<evidence type="ECO:0000313" key="14">
    <source>
        <dbReference type="EMBL" id="KAK3588067.1"/>
    </source>
</evidence>
<feature type="transmembrane region" description="Helical" evidence="11">
    <location>
        <begin position="303"/>
        <end position="323"/>
    </location>
</feature>
<dbReference type="GO" id="GO:0005886">
    <property type="term" value="C:plasma membrane"/>
    <property type="evidence" value="ECO:0007669"/>
    <property type="project" value="UniProtKB-SubCell"/>
</dbReference>
<evidence type="ECO:0000256" key="1">
    <source>
        <dbReference type="ARBA" id="ARBA00004651"/>
    </source>
</evidence>
<feature type="domain" description="G-protein coupled receptors family 2 profile 2" evidence="13">
    <location>
        <begin position="183"/>
        <end position="438"/>
    </location>
</feature>
<comment type="subcellular location">
    <subcellularLocation>
        <location evidence="1">Cell membrane</location>
        <topology evidence="1">Multi-pass membrane protein</topology>
    </subcellularLocation>
</comment>
<dbReference type="PROSITE" id="PS50261">
    <property type="entry name" value="G_PROTEIN_RECEP_F2_4"/>
    <property type="match status" value="1"/>
</dbReference>
<organism evidence="14 15">
    <name type="scientific">Potamilus streckersoni</name>
    <dbReference type="NCBI Taxonomy" id="2493646"/>
    <lineage>
        <taxon>Eukaryota</taxon>
        <taxon>Metazoa</taxon>
        <taxon>Spiralia</taxon>
        <taxon>Lophotrochozoa</taxon>
        <taxon>Mollusca</taxon>
        <taxon>Bivalvia</taxon>
        <taxon>Autobranchia</taxon>
        <taxon>Heteroconchia</taxon>
        <taxon>Palaeoheterodonta</taxon>
        <taxon>Unionida</taxon>
        <taxon>Unionoidea</taxon>
        <taxon>Unionidae</taxon>
        <taxon>Ambleminae</taxon>
        <taxon>Lampsilini</taxon>
        <taxon>Potamilus</taxon>
    </lineage>
</organism>
<dbReference type="Gene3D" id="1.20.1070.10">
    <property type="entry name" value="Rhodopsin 7-helix transmembrane proteins"/>
    <property type="match status" value="1"/>
</dbReference>
<gene>
    <name evidence="14" type="ORF">CHS0354_012116</name>
</gene>
<dbReference type="Proteomes" id="UP001195483">
    <property type="component" value="Unassembled WGS sequence"/>
</dbReference>
<evidence type="ECO:0000256" key="5">
    <source>
        <dbReference type="ARBA" id="ARBA00022989"/>
    </source>
</evidence>
<dbReference type="InterPro" id="IPR036445">
    <property type="entry name" value="GPCR_2_extracell_dom_sf"/>
</dbReference>
<evidence type="ECO:0000313" key="15">
    <source>
        <dbReference type="Proteomes" id="UP001195483"/>
    </source>
</evidence>
<dbReference type="PANTHER" id="PTHR45620:SF42">
    <property type="entry name" value="G-PROTEIN COUPLED RECEPTOR SEB-2"/>
    <property type="match status" value="1"/>
</dbReference>
<keyword evidence="7 11" id="KW-0472">Membrane</keyword>
<comment type="similarity">
    <text evidence="2">Belongs to the G-protein coupled receptor 2 family.</text>
</comment>
<dbReference type="InterPro" id="IPR001879">
    <property type="entry name" value="GPCR_2_extracellular_dom"/>
</dbReference>
<dbReference type="AlphaFoldDB" id="A0AAE0S9V3"/>
<keyword evidence="9" id="KW-0325">Glycoprotein</keyword>
<feature type="transmembrane region" description="Helical" evidence="11">
    <location>
        <begin position="384"/>
        <end position="404"/>
    </location>
</feature>
<evidence type="ECO:0000256" key="6">
    <source>
        <dbReference type="ARBA" id="ARBA00023040"/>
    </source>
</evidence>
<keyword evidence="4 11" id="KW-0812">Transmembrane</keyword>
<proteinExistence type="inferred from homology"/>
<protein>
    <submittedName>
        <fullName evidence="14">Uncharacterized protein</fullName>
    </submittedName>
</protein>
<dbReference type="PROSITE" id="PS50227">
    <property type="entry name" value="G_PROTEIN_RECEP_F2_3"/>
    <property type="match status" value="1"/>
</dbReference>
<feature type="transmembrane region" description="Helical" evidence="11">
    <location>
        <begin position="343"/>
        <end position="364"/>
    </location>
</feature>
<dbReference type="SUPFAM" id="SSF81321">
    <property type="entry name" value="Family A G protein-coupled receptor-like"/>
    <property type="match status" value="1"/>
</dbReference>
<dbReference type="Pfam" id="PF00002">
    <property type="entry name" value="7tm_2"/>
    <property type="match status" value="1"/>
</dbReference>
<reference evidence="14" key="2">
    <citation type="journal article" date="2021" name="Genome Biol. Evol.">
        <title>Developing a high-quality reference genome for a parasitic bivalve with doubly uniparental inheritance (Bivalvia: Unionida).</title>
        <authorList>
            <person name="Smith C.H."/>
        </authorList>
    </citation>
    <scope>NUCLEOTIDE SEQUENCE</scope>
    <source>
        <strain evidence="14">CHS0354</strain>
        <tissue evidence="14">Mantle</tissue>
    </source>
</reference>
<keyword evidence="6" id="KW-0297">G-protein coupled receptor</keyword>
<dbReference type="InterPro" id="IPR050332">
    <property type="entry name" value="GPCR_2"/>
</dbReference>
<evidence type="ECO:0000256" key="10">
    <source>
        <dbReference type="ARBA" id="ARBA00023224"/>
    </source>
</evidence>
<dbReference type="InterPro" id="IPR017981">
    <property type="entry name" value="GPCR_2-like_7TM"/>
</dbReference>
<evidence type="ECO:0000256" key="11">
    <source>
        <dbReference type="SAM" id="Phobius"/>
    </source>
</evidence>
<feature type="transmembrane region" description="Helical" evidence="11">
    <location>
        <begin position="264"/>
        <end position="282"/>
    </location>
</feature>
<name>A0AAE0S9V3_9BIVA</name>
<evidence type="ECO:0000259" key="13">
    <source>
        <dbReference type="PROSITE" id="PS50261"/>
    </source>
</evidence>
<evidence type="ECO:0000256" key="8">
    <source>
        <dbReference type="ARBA" id="ARBA00023170"/>
    </source>
</evidence>
<dbReference type="EMBL" id="JAEAOA010000745">
    <property type="protein sequence ID" value="KAK3588067.1"/>
    <property type="molecule type" value="Genomic_DNA"/>
</dbReference>